<dbReference type="EMBL" id="BART01039239">
    <property type="protein sequence ID" value="GAH12023.1"/>
    <property type="molecule type" value="Genomic_DNA"/>
</dbReference>
<comment type="caution">
    <text evidence="1">The sequence shown here is derived from an EMBL/GenBank/DDBJ whole genome shotgun (WGS) entry which is preliminary data.</text>
</comment>
<proteinExistence type="predicted"/>
<reference evidence="1" key="1">
    <citation type="journal article" date="2014" name="Front. Microbiol.">
        <title>High frequency of phylogenetically diverse reductive dehalogenase-homologous genes in deep subseafloor sedimentary metagenomes.</title>
        <authorList>
            <person name="Kawai M."/>
            <person name="Futagami T."/>
            <person name="Toyoda A."/>
            <person name="Takaki Y."/>
            <person name="Nishi S."/>
            <person name="Hori S."/>
            <person name="Arai W."/>
            <person name="Tsubouchi T."/>
            <person name="Morono Y."/>
            <person name="Uchiyama I."/>
            <person name="Ito T."/>
            <person name="Fujiyama A."/>
            <person name="Inagaki F."/>
            <person name="Takami H."/>
        </authorList>
    </citation>
    <scope>NUCLEOTIDE SEQUENCE</scope>
    <source>
        <strain evidence="1">Expedition CK06-06</strain>
    </source>
</reference>
<dbReference type="AlphaFoldDB" id="X1ETS2"/>
<accession>X1ETS2</accession>
<organism evidence="1">
    <name type="scientific">marine sediment metagenome</name>
    <dbReference type="NCBI Taxonomy" id="412755"/>
    <lineage>
        <taxon>unclassified sequences</taxon>
        <taxon>metagenomes</taxon>
        <taxon>ecological metagenomes</taxon>
    </lineage>
</organism>
<gene>
    <name evidence="1" type="ORF">S01H4_64609</name>
</gene>
<sequence length="43" mass="5039">PSVDKLAERIFSFKTPHGFIKREFIHEAIEYYSKLSNIPLTSK</sequence>
<evidence type="ECO:0000313" key="1">
    <source>
        <dbReference type="EMBL" id="GAH12023.1"/>
    </source>
</evidence>
<feature type="non-terminal residue" evidence="1">
    <location>
        <position position="1"/>
    </location>
</feature>
<protein>
    <submittedName>
        <fullName evidence="1">Uncharacterized protein</fullName>
    </submittedName>
</protein>
<name>X1ETS2_9ZZZZ</name>